<gene>
    <name evidence="1" type="ORF">TorRG33x02_312990</name>
</gene>
<evidence type="ECO:0000313" key="2">
    <source>
        <dbReference type="Proteomes" id="UP000237000"/>
    </source>
</evidence>
<sequence length="52" mass="5931">MGPQLGVPAYTRGAGGFSMILNIVDDTVDDDDLLPWMCWERVPFRKQEVGFW</sequence>
<comment type="caution">
    <text evidence="1">The sequence shown here is derived from an EMBL/GenBank/DDBJ whole genome shotgun (WGS) entry which is preliminary data.</text>
</comment>
<keyword evidence="2" id="KW-1185">Reference proteome</keyword>
<dbReference type="AlphaFoldDB" id="A0A2P5BPS0"/>
<accession>A0A2P5BPS0</accession>
<name>A0A2P5BPS0_TREOI</name>
<protein>
    <submittedName>
        <fullName evidence="1">Uncharacterized protein</fullName>
    </submittedName>
</protein>
<reference evidence="2" key="1">
    <citation type="submission" date="2016-06" db="EMBL/GenBank/DDBJ databases">
        <title>Parallel loss of symbiosis genes in relatives of nitrogen-fixing non-legume Parasponia.</title>
        <authorList>
            <person name="Van Velzen R."/>
            <person name="Holmer R."/>
            <person name="Bu F."/>
            <person name="Rutten L."/>
            <person name="Van Zeijl A."/>
            <person name="Liu W."/>
            <person name="Santuari L."/>
            <person name="Cao Q."/>
            <person name="Sharma T."/>
            <person name="Shen D."/>
            <person name="Roswanjaya Y."/>
            <person name="Wardhani T."/>
            <person name="Kalhor M.S."/>
            <person name="Jansen J."/>
            <person name="Van den Hoogen J."/>
            <person name="Gungor B."/>
            <person name="Hartog M."/>
            <person name="Hontelez J."/>
            <person name="Verver J."/>
            <person name="Yang W.-C."/>
            <person name="Schijlen E."/>
            <person name="Repin R."/>
            <person name="Schilthuizen M."/>
            <person name="Schranz E."/>
            <person name="Heidstra R."/>
            <person name="Miyata K."/>
            <person name="Fedorova E."/>
            <person name="Kohlen W."/>
            <person name="Bisseling T."/>
            <person name="Smit S."/>
            <person name="Geurts R."/>
        </authorList>
    </citation>
    <scope>NUCLEOTIDE SEQUENCE [LARGE SCALE GENOMIC DNA]</scope>
    <source>
        <strain evidence="2">cv. RG33-2</strain>
    </source>
</reference>
<dbReference type="Proteomes" id="UP000237000">
    <property type="component" value="Unassembled WGS sequence"/>
</dbReference>
<organism evidence="1 2">
    <name type="scientific">Trema orientale</name>
    <name type="common">Charcoal tree</name>
    <name type="synonym">Celtis orientalis</name>
    <dbReference type="NCBI Taxonomy" id="63057"/>
    <lineage>
        <taxon>Eukaryota</taxon>
        <taxon>Viridiplantae</taxon>
        <taxon>Streptophyta</taxon>
        <taxon>Embryophyta</taxon>
        <taxon>Tracheophyta</taxon>
        <taxon>Spermatophyta</taxon>
        <taxon>Magnoliopsida</taxon>
        <taxon>eudicotyledons</taxon>
        <taxon>Gunneridae</taxon>
        <taxon>Pentapetalae</taxon>
        <taxon>rosids</taxon>
        <taxon>fabids</taxon>
        <taxon>Rosales</taxon>
        <taxon>Cannabaceae</taxon>
        <taxon>Trema</taxon>
    </lineage>
</organism>
<dbReference type="InParanoid" id="A0A2P5BPS0"/>
<evidence type="ECO:0000313" key="1">
    <source>
        <dbReference type="EMBL" id="PON50776.1"/>
    </source>
</evidence>
<dbReference type="EMBL" id="JXTC01000482">
    <property type="protein sequence ID" value="PON50776.1"/>
    <property type="molecule type" value="Genomic_DNA"/>
</dbReference>
<proteinExistence type="predicted"/>